<dbReference type="Pfam" id="PF04542">
    <property type="entry name" value="Sigma70_r2"/>
    <property type="match status" value="1"/>
</dbReference>
<dbReference type="SUPFAM" id="SSF88946">
    <property type="entry name" value="Sigma2 domain of RNA polymerase sigma factors"/>
    <property type="match status" value="1"/>
</dbReference>
<evidence type="ECO:0000313" key="8">
    <source>
        <dbReference type="Proteomes" id="UP000004846"/>
    </source>
</evidence>
<comment type="caution">
    <text evidence="7">The sequence shown here is derived from an EMBL/GenBank/DDBJ whole genome shotgun (WGS) entry which is preliminary data.</text>
</comment>
<dbReference type="GO" id="GO:0003677">
    <property type="term" value="F:DNA binding"/>
    <property type="evidence" value="ECO:0007669"/>
    <property type="project" value="UniProtKB-KW"/>
</dbReference>
<dbReference type="InterPro" id="IPR007627">
    <property type="entry name" value="RNA_pol_sigma70_r2"/>
</dbReference>
<organism evidence="7 8">
    <name type="scientific">Enterococcus faecalis TX4248</name>
    <dbReference type="NCBI Taxonomy" id="749495"/>
    <lineage>
        <taxon>Bacteria</taxon>
        <taxon>Bacillati</taxon>
        <taxon>Bacillota</taxon>
        <taxon>Bacilli</taxon>
        <taxon>Lactobacillales</taxon>
        <taxon>Enterococcaceae</taxon>
        <taxon>Enterococcus</taxon>
    </lineage>
</organism>
<feature type="domain" description="RNA polymerase sigma-70 region 2" evidence="6">
    <location>
        <begin position="19"/>
        <end position="85"/>
    </location>
</feature>
<dbReference type="SUPFAM" id="SSF88659">
    <property type="entry name" value="Sigma3 and sigma4 domains of RNA polymerase sigma factors"/>
    <property type="match status" value="1"/>
</dbReference>
<keyword evidence="2" id="KW-0805">Transcription regulation</keyword>
<dbReference type="HOGENOM" id="CLU_090333_1_0_9"/>
<evidence type="ECO:0000256" key="2">
    <source>
        <dbReference type="ARBA" id="ARBA00023015"/>
    </source>
</evidence>
<evidence type="ECO:0000256" key="4">
    <source>
        <dbReference type="ARBA" id="ARBA00023125"/>
    </source>
</evidence>
<dbReference type="RefSeq" id="WP_002356059.1">
    <property type="nucleotide sequence ID" value="NZ_GL454434.1"/>
</dbReference>
<dbReference type="EMBL" id="AEBR01000029">
    <property type="protein sequence ID" value="EFM83325.1"/>
    <property type="molecule type" value="Genomic_DNA"/>
</dbReference>
<dbReference type="AlphaFoldDB" id="A0A125W7K2"/>
<evidence type="ECO:0000256" key="3">
    <source>
        <dbReference type="ARBA" id="ARBA00023082"/>
    </source>
</evidence>
<dbReference type="GO" id="GO:0016987">
    <property type="term" value="F:sigma factor activity"/>
    <property type="evidence" value="ECO:0007669"/>
    <property type="project" value="UniProtKB-KW"/>
</dbReference>
<dbReference type="InterPro" id="IPR014284">
    <property type="entry name" value="RNA_pol_sigma-70_dom"/>
</dbReference>
<proteinExistence type="inferred from homology"/>
<reference evidence="7 8" key="1">
    <citation type="submission" date="2010-07" db="EMBL/GenBank/DDBJ databases">
        <authorList>
            <person name="Sid Ahmed O."/>
        </authorList>
    </citation>
    <scope>NUCLEOTIDE SEQUENCE [LARGE SCALE GENOMIC DNA]</scope>
    <source>
        <strain evidence="7 8">TX4248</strain>
    </source>
</reference>
<dbReference type="InterPro" id="IPR013324">
    <property type="entry name" value="RNA_pol_sigma_r3/r4-like"/>
</dbReference>
<dbReference type="SMR" id="A0A125W7K2"/>
<dbReference type="GO" id="GO:0006352">
    <property type="term" value="P:DNA-templated transcription initiation"/>
    <property type="evidence" value="ECO:0007669"/>
    <property type="project" value="InterPro"/>
</dbReference>
<dbReference type="Gene3D" id="1.10.1740.10">
    <property type="match status" value="1"/>
</dbReference>
<name>A0A125W7K2_ENTFL</name>
<protein>
    <submittedName>
        <fullName evidence="7">RNA polymerase sigma factor, sigma-70 family</fullName>
    </submittedName>
</protein>
<keyword evidence="3" id="KW-0731">Sigma factor</keyword>
<dbReference type="NCBIfam" id="TIGR02937">
    <property type="entry name" value="sigma70-ECF"/>
    <property type="match status" value="1"/>
</dbReference>
<gene>
    <name evidence="7" type="ORF">HMPREF9498_01096</name>
</gene>
<keyword evidence="4" id="KW-0238">DNA-binding</keyword>
<dbReference type="Proteomes" id="UP000004846">
    <property type="component" value="Unassembled WGS sequence"/>
</dbReference>
<sequence length="188" mass="21906">MLEQIQQALAGDQEQFQALYGQYQPVIYKCMKKYYLKDYDTEDWLQEGRIVFFRTLERFDSEKQASLGKFFKRNFENHVHSLIRHQCAYKRRTDTLSISLEQRLESAGEELVDYLGTAATDPLGQLMIQEKLAAFPTRLSSLEQQILNAYLKGYTLEEIAKVRGGTFSAVRSAYDRAKAKMKYTLENE</sequence>
<dbReference type="GeneID" id="60892608"/>
<comment type="similarity">
    <text evidence="1">Belongs to the sigma-70 factor family. ECF subfamily.</text>
</comment>
<evidence type="ECO:0000259" key="6">
    <source>
        <dbReference type="Pfam" id="PF04542"/>
    </source>
</evidence>
<accession>A0A125W7K2</accession>
<dbReference type="InterPro" id="IPR013325">
    <property type="entry name" value="RNA_pol_sigma_r2"/>
</dbReference>
<dbReference type="PANTHER" id="PTHR43133:SF8">
    <property type="entry name" value="RNA POLYMERASE SIGMA FACTOR HI_1459-RELATED"/>
    <property type="match status" value="1"/>
</dbReference>
<keyword evidence="5" id="KW-0804">Transcription</keyword>
<evidence type="ECO:0000256" key="5">
    <source>
        <dbReference type="ARBA" id="ARBA00023163"/>
    </source>
</evidence>
<dbReference type="InterPro" id="IPR039425">
    <property type="entry name" value="RNA_pol_sigma-70-like"/>
</dbReference>
<evidence type="ECO:0000313" key="7">
    <source>
        <dbReference type="EMBL" id="EFM83325.1"/>
    </source>
</evidence>
<dbReference type="PANTHER" id="PTHR43133">
    <property type="entry name" value="RNA POLYMERASE ECF-TYPE SIGMA FACTO"/>
    <property type="match status" value="1"/>
</dbReference>
<evidence type="ECO:0000256" key="1">
    <source>
        <dbReference type="ARBA" id="ARBA00010641"/>
    </source>
</evidence>